<comment type="caution">
    <text evidence="1">The sequence shown here is derived from an EMBL/GenBank/DDBJ whole genome shotgun (WGS) entry which is preliminary data.</text>
</comment>
<reference evidence="1 2" key="1">
    <citation type="submission" date="2021-03" db="EMBL/GenBank/DDBJ databases">
        <title>Antimicrobial resistance genes in bacteria isolated from Japanese honey, and their potential for conferring macrolide and lincosamide resistance in the American foulbrood pathogen Paenibacillus larvae.</title>
        <authorList>
            <person name="Okamoto M."/>
            <person name="Kumagai M."/>
            <person name="Kanamori H."/>
            <person name="Takamatsu D."/>
        </authorList>
    </citation>
    <scope>NUCLEOTIDE SEQUENCE [LARGE SCALE GENOMIC DNA]</scope>
    <source>
        <strain evidence="1 2">J21TS7</strain>
    </source>
</reference>
<dbReference type="Proteomes" id="UP000676601">
    <property type="component" value="Unassembled WGS sequence"/>
</dbReference>
<accession>A0ABQ4L839</accession>
<proteinExistence type="predicted"/>
<dbReference type="EMBL" id="BORU01000001">
    <property type="protein sequence ID" value="GIO52756.1"/>
    <property type="molecule type" value="Genomic_DNA"/>
</dbReference>
<organism evidence="1 2">
    <name type="scientific">Paenibacillus cineris</name>
    <dbReference type="NCBI Taxonomy" id="237530"/>
    <lineage>
        <taxon>Bacteria</taxon>
        <taxon>Bacillati</taxon>
        <taxon>Bacillota</taxon>
        <taxon>Bacilli</taxon>
        <taxon>Bacillales</taxon>
        <taxon>Paenibacillaceae</taxon>
        <taxon>Paenibacillus</taxon>
    </lineage>
</organism>
<evidence type="ECO:0000313" key="2">
    <source>
        <dbReference type="Proteomes" id="UP000676601"/>
    </source>
</evidence>
<sequence>MFGEAFKKAQDRHCEMRPAWLCLNRLFVLNCWCIKEILTDDDEFNIFLGRLNKCRTHIKTISGTGSN</sequence>
<evidence type="ECO:0000313" key="1">
    <source>
        <dbReference type="EMBL" id="GIO52756.1"/>
    </source>
</evidence>
<name>A0ABQ4L839_9BACL</name>
<keyword evidence="2" id="KW-1185">Reference proteome</keyword>
<protein>
    <submittedName>
        <fullName evidence="1">Uncharacterized protein</fullName>
    </submittedName>
</protein>
<gene>
    <name evidence="1" type="ORF">J21TS7_10740</name>
</gene>